<dbReference type="Gramene" id="TraesLDM3D03G01857560.1">
    <property type="protein sequence ID" value="TraesLDM3D03G01857560.1.CDS1"/>
    <property type="gene ID" value="TraesLDM3D03G01857560"/>
</dbReference>
<dbReference type="Proteomes" id="UP000019116">
    <property type="component" value="Chromosome 3D"/>
</dbReference>
<dbReference type="Gramene" id="TraesCAD_scaffold_073820_01G000100.1">
    <property type="protein sequence ID" value="TraesCAD_scaffold_073820_01G000100.1"/>
    <property type="gene ID" value="TraesCAD_scaffold_073820_01G000100"/>
</dbReference>
<protein>
    <recommendedName>
        <fullName evidence="3">DUF4283 domain-containing protein</fullName>
    </recommendedName>
</protein>
<proteinExistence type="predicted"/>
<dbReference type="Gramene" id="TraesJUL3D03G01877070.1">
    <property type="protein sequence ID" value="TraesJUL3D03G01877070.1.CDS1"/>
    <property type="gene ID" value="TraesJUL3D03G01877070"/>
</dbReference>
<dbReference type="Gramene" id="TraesCS3D02G181300.1">
    <property type="protein sequence ID" value="TraesCS3D02G181300.1.cds1"/>
    <property type="gene ID" value="TraesCS3D02G181300"/>
</dbReference>
<evidence type="ECO:0008006" key="3">
    <source>
        <dbReference type="Google" id="ProtNLM"/>
    </source>
</evidence>
<reference evidence="1" key="1">
    <citation type="submission" date="2018-08" db="EMBL/GenBank/DDBJ databases">
        <authorList>
            <person name="Rossello M."/>
        </authorList>
    </citation>
    <scope>NUCLEOTIDE SEQUENCE [LARGE SCALE GENOMIC DNA]</scope>
    <source>
        <strain evidence="1">cv. Chinese Spring</strain>
    </source>
</reference>
<sequence length="154" mass="17826">MPSYDTLEETWIVIEGLPPKWISWSIISQISTMLGVLVNVDWHTIFRSFYEKVRIQVAVRDPAKIPRDRMVEIHHELYLLQFTVESEAVSGTIPLRTSILKKNLIPVVMTYLEKIWILEIATTMPKTSIKPLDPMEPGLCRSALHLLPELMKKM</sequence>
<evidence type="ECO:0000313" key="1">
    <source>
        <dbReference type="EnsemblPlants" id="TraesCS3D02G181300.1.cds1"/>
    </source>
</evidence>
<dbReference type="Gramene" id="TraesCS3D03G0393500.1">
    <property type="protein sequence ID" value="TraesCS3D03G0393500.1.CDS1"/>
    <property type="gene ID" value="TraesCS3D03G0393500"/>
</dbReference>
<dbReference type="Gramene" id="TraesROB_scaffold_083456_01G000100.1">
    <property type="protein sequence ID" value="TraesROB_scaffold_083456_01G000100.1"/>
    <property type="gene ID" value="TraesROB_scaffold_083456_01G000100"/>
</dbReference>
<dbReference type="EnsemblPlants" id="TraesCS3D02G181300.1">
    <property type="protein sequence ID" value="TraesCS3D02G181300.1.cds1"/>
    <property type="gene ID" value="TraesCS3D02G181300"/>
</dbReference>
<reference evidence="1" key="2">
    <citation type="submission" date="2018-10" db="UniProtKB">
        <authorList>
            <consortium name="EnsemblPlants"/>
        </authorList>
    </citation>
    <scope>IDENTIFICATION</scope>
</reference>
<dbReference type="PANTHER" id="PTHR33170">
    <property type="entry name" value="DUF4283 DOMAIN-CONTAINING PROTEIN-RELATED"/>
    <property type="match status" value="1"/>
</dbReference>
<organism evidence="1">
    <name type="scientific">Triticum aestivum</name>
    <name type="common">Wheat</name>
    <dbReference type="NCBI Taxonomy" id="4565"/>
    <lineage>
        <taxon>Eukaryota</taxon>
        <taxon>Viridiplantae</taxon>
        <taxon>Streptophyta</taxon>
        <taxon>Embryophyta</taxon>
        <taxon>Tracheophyta</taxon>
        <taxon>Spermatophyta</taxon>
        <taxon>Magnoliopsida</taxon>
        <taxon>Liliopsida</taxon>
        <taxon>Poales</taxon>
        <taxon>Poaceae</taxon>
        <taxon>BOP clade</taxon>
        <taxon>Pooideae</taxon>
        <taxon>Triticodae</taxon>
        <taxon>Triticeae</taxon>
        <taxon>Triticinae</taxon>
        <taxon>Triticum</taxon>
    </lineage>
</organism>
<dbReference type="AlphaFoldDB" id="A0A3B6GPU0"/>
<dbReference type="OrthoDB" id="696772at2759"/>
<accession>A0A3B6GPU0</accession>
<name>A0A3B6GPU0_WHEAT</name>
<dbReference type="Gramene" id="TraesWEE_scaffold_134052_01G000100.1">
    <property type="protein sequence ID" value="TraesWEE_scaffold_134052_01G000100.1"/>
    <property type="gene ID" value="TraesWEE_scaffold_134052_01G000100"/>
</dbReference>
<dbReference type="Gramene" id="TraesCLE_scaffold_084448_01G000100.1">
    <property type="protein sequence ID" value="TraesCLE_scaffold_084448_01G000100.1"/>
    <property type="gene ID" value="TraesCLE_scaffold_084448_01G000100"/>
</dbReference>
<evidence type="ECO:0000313" key="2">
    <source>
        <dbReference type="Proteomes" id="UP000019116"/>
    </source>
</evidence>
<dbReference type="PANTHER" id="PTHR33170:SF48">
    <property type="entry name" value="CCHC-TYPE DOMAIN-CONTAINING PROTEIN"/>
    <property type="match status" value="1"/>
</dbReference>
<dbReference type="STRING" id="4565.A0A3B6GPU0"/>
<keyword evidence="2" id="KW-1185">Reference proteome</keyword>